<dbReference type="OrthoDB" id="497380at2759"/>
<protein>
    <submittedName>
        <fullName evidence="3">mRNA binding Pumilio-homology domain protein, putative</fullName>
    </submittedName>
</protein>
<name>A0A1J1H8D6_PLARL</name>
<evidence type="ECO:0000313" key="3">
    <source>
        <dbReference type="EMBL" id="CRH00925.1"/>
    </source>
</evidence>
<dbReference type="EMBL" id="LN835306">
    <property type="protein sequence ID" value="CRH00925.1"/>
    <property type="molecule type" value="Genomic_DNA"/>
</dbReference>
<dbReference type="InterPro" id="IPR033133">
    <property type="entry name" value="PUM-HD"/>
</dbReference>
<dbReference type="GO" id="GO:0003729">
    <property type="term" value="F:mRNA binding"/>
    <property type="evidence" value="ECO:0007669"/>
    <property type="project" value="TreeGrafter"/>
</dbReference>
<gene>
    <name evidence="3" type="ORF">PRELSG_1127100</name>
</gene>
<sequence length="646" mass="77428">MKKHFAKRKNKKMEKIFDKNDVINIKKKEKIKKEKNKRDNSIPDHKKNYKKIMKNKFNGDISKESKSKNNSKIKDDYLNEKCRKIMNDENLSKSKKKKMIKELKKKTVKENYDYYKKLRIYLNDLLKTKNKTEKKKQVGIIYNELRKVELIKFSRTNLGYHIISALIINGENEIQNKLWESFYEHFNDICTFNFVSLIFQCFYKHGNEKIKNDIYSCLIKNTKTFLTKFASRLWHTVFKKLKASKRIRMINYLIVPNINELKNISSEFLKKSSKEMLTNFSEENKNSIKKYLIEIIENIVEKELLYNIVSHNIILVACEILSDEELTNLMEIIHEGCEYLISTNIGNKALIFLLGYSTNKHKKNLIKILKNDIIELCKNSVNFLLITRLLKITDDTKLLNNFIVKKIVSDFENIFNDYYGFYVILEFFYDLNEYNEDKYFFVEWKNMIYSKAPKSVKNGNKRKSEIITPIIEQLLKIFQDKKKLNEYLKNKRYIIIIYEFLAYTENEEVLKNLLYFIEQIIYSCKNKENINDTFNVKNINDIFLKLFSCTRNKNILCKVIDNNMFYEKLCNIFLLNIETILRTELIKISNSLITFVKEKDNKIYEQILSYTQKVNNKDIYHELKGIIPNLTHFDRYLELINIHINE</sequence>
<dbReference type="PANTHER" id="PTHR13389">
    <property type="entry name" value="PUMILIO HOMOLOG 3"/>
    <property type="match status" value="1"/>
</dbReference>
<dbReference type="VEuPathDB" id="PlasmoDB:PRELSG_1127100"/>
<feature type="compositionally biased region" description="Basic and acidic residues" evidence="1">
    <location>
        <begin position="36"/>
        <end position="46"/>
    </location>
</feature>
<dbReference type="RefSeq" id="XP_028533926.1">
    <property type="nucleotide sequence ID" value="XM_028677548.1"/>
</dbReference>
<dbReference type="Proteomes" id="UP000220158">
    <property type="component" value="Chromosome 11"/>
</dbReference>
<feature type="compositionally biased region" description="Basic and acidic residues" evidence="1">
    <location>
        <begin position="61"/>
        <end position="73"/>
    </location>
</feature>
<dbReference type="GO" id="GO:0005730">
    <property type="term" value="C:nucleolus"/>
    <property type="evidence" value="ECO:0007669"/>
    <property type="project" value="TreeGrafter"/>
</dbReference>
<evidence type="ECO:0000259" key="2">
    <source>
        <dbReference type="PROSITE" id="PS50303"/>
    </source>
</evidence>
<dbReference type="AlphaFoldDB" id="A0A1J1H8D6"/>
<keyword evidence="4" id="KW-1185">Reference proteome</keyword>
<dbReference type="Gene3D" id="1.25.10.10">
    <property type="entry name" value="Leucine-rich Repeat Variant"/>
    <property type="match status" value="1"/>
</dbReference>
<evidence type="ECO:0000313" key="4">
    <source>
        <dbReference type="Proteomes" id="UP000220158"/>
    </source>
</evidence>
<dbReference type="InterPro" id="IPR016024">
    <property type="entry name" value="ARM-type_fold"/>
</dbReference>
<dbReference type="PROSITE" id="PS50303">
    <property type="entry name" value="PUM_HD"/>
    <property type="match status" value="1"/>
</dbReference>
<dbReference type="OMA" id="FQCFYKH"/>
<reference evidence="3 4" key="1">
    <citation type="submission" date="2015-04" db="EMBL/GenBank/DDBJ databases">
        <authorList>
            <consortium name="Pathogen Informatics"/>
        </authorList>
    </citation>
    <scope>NUCLEOTIDE SEQUENCE [LARGE SCALE GENOMIC DNA]</scope>
    <source>
        <strain evidence="3 4">SGS1</strain>
    </source>
</reference>
<feature type="domain" description="PUM-HD" evidence="2">
    <location>
        <begin position="121"/>
        <end position="478"/>
    </location>
</feature>
<dbReference type="KEGG" id="prel:PRELSG_1127100"/>
<dbReference type="PANTHER" id="PTHR13389:SF0">
    <property type="entry name" value="PUMILIO HOMOLOG 3"/>
    <property type="match status" value="1"/>
</dbReference>
<accession>A0A1J1H8D6</accession>
<dbReference type="GO" id="GO:0006417">
    <property type="term" value="P:regulation of translation"/>
    <property type="evidence" value="ECO:0007669"/>
    <property type="project" value="TreeGrafter"/>
</dbReference>
<dbReference type="InterPro" id="IPR040059">
    <property type="entry name" value="PUM3"/>
</dbReference>
<proteinExistence type="predicted"/>
<dbReference type="InterPro" id="IPR011989">
    <property type="entry name" value="ARM-like"/>
</dbReference>
<dbReference type="GeneID" id="39737050"/>
<organism evidence="3 4">
    <name type="scientific">Plasmodium relictum</name>
    <dbReference type="NCBI Taxonomy" id="85471"/>
    <lineage>
        <taxon>Eukaryota</taxon>
        <taxon>Sar</taxon>
        <taxon>Alveolata</taxon>
        <taxon>Apicomplexa</taxon>
        <taxon>Aconoidasida</taxon>
        <taxon>Haemosporida</taxon>
        <taxon>Plasmodiidae</taxon>
        <taxon>Plasmodium</taxon>
        <taxon>Plasmodium (Haemamoeba)</taxon>
    </lineage>
</organism>
<dbReference type="SUPFAM" id="SSF48371">
    <property type="entry name" value="ARM repeat"/>
    <property type="match status" value="1"/>
</dbReference>
<evidence type="ECO:0000256" key="1">
    <source>
        <dbReference type="SAM" id="MobiDB-lite"/>
    </source>
</evidence>
<feature type="region of interest" description="Disordered" evidence="1">
    <location>
        <begin position="28"/>
        <end position="73"/>
    </location>
</feature>